<dbReference type="Proteomes" id="UP000070646">
    <property type="component" value="Unassembled WGS sequence"/>
</dbReference>
<dbReference type="AlphaFoldDB" id="A0A133MJ16"/>
<evidence type="ECO:0000256" key="1">
    <source>
        <dbReference type="ARBA" id="ARBA00006436"/>
    </source>
</evidence>
<gene>
    <name evidence="4" type="ORF">HMPREF3222_03241</name>
</gene>
<dbReference type="InterPro" id="IPR025217">
    <property type="entry name" value="DUF3944"/>
</dbReference>
<sequence>MYLYDKDLEFIRFCSNEDLDVLHDYILKDRHGNFRLGEMLTVKDVYKQNYPNHDIYWKDLLEEFQKYGGNTFANIFRKTGVHYRKILIDVCKKMKVNFNEKSKIEVIEEKLFDKILIDTLDNMSDEDIQRLARELNCTNIKGKQSVIIAFQAIFKSGGFKSYQLLVIVANALAKTVLGRGLSFTTNALLTKGASILVGPIAWTITGLWTAVDIAGPAYRVTLPACVQIAYMRNKYNCSKEYDLETGEKLITI</sequence>
<comment type="similarity">
    <text evidence="1">Belongs to the UPF0174 family.</text>
</comment>
<accession>A0A133MJ16</accession>
<feature type="domain" description="DUF3944" evidence="3">
    <location>
        <begin position="2"/>
        <end position="36"/>
    </location>
</feature>
<dbReference type="Pfam" id="PF03981">
    <property type="entry name" value="Ubiq_cyt_C_chap"/>
    <property type="match status" value="1"/>
</dbReference>
<comment type="caution">
    <text evidence="4">The sequence shown here is derived from an EMBL/GenBank/DDBJ whole genome shotgun (WGS) entry which is preliminary data.</text>
</comment>
<proteinExistence type="inferred from homology"/>
<evidence type="ECO:0000313" key="4">
    <source>
        <dbReference type="EMBL" id="KXA04066.1"/>
    </source>
</evidence>
<dbReference type="InterPro" id="IPR021150">
    <property type="entry name" value="Ubiq_cyt_c_chap"/>
</dbReference>
<dbReference type="Pfam" id="PF13099">
    <property type="entry name" value="DUF3944"/>
    <property type="match status" value="1"/>
</dbReference>
<organism evidence="4 5">
    <name type="scientific">Clostridium perfringens</name>
    <dbReference type="NCBI Taxonomy" id="1502"/>
    <lineage>
        <taxon>Bacteria</taxon>
        <taxon>Bacillati</taxon>
        <taxon>Bacillota</taxon>
        <taxon>Clostridia</taxon>
        <taxon>Eubacteriales</taxon>
        <taxon>Clostridiaceae</taxon>
        <taxon>Clostridium</taxon>
    </lineage>
</organism>
<evidence type="ECO:0000313" key="5">
    <source>
        <dbReference type="Proteomes" id="UP000070646"/>
    </source>
</evidence>
<reference evidence="4 5" key="1">
    <citation type="submission" date="2016-01" db="EMBL/GenBank/DDBJ databases">
        <authorList>
            <person name="Oliw E.H."/>
        </authorList>
    </citation>
    <scope>NUCLEOTIDE SEQUENCE [LARGE SCALE GENOMIC DNA]</scope>
    <source>
        <strain evidence="4 5">MJR7757A</strain>
    </source>
</reference>
<feature type="domain" description="Ubiquinol-cytochrome c chaperone" evidence="2">
    <location>
        <begin position="57"/>
        <end position="222"/>
    </location>
</feature>
<evidence type="ECO:0000259" key="2">
    <source>
        <dbReference type="Pfam" id="PF03981"/>
    </source>
</evidence>
<dbReference type="PATRIC" id="fig|1502.174.peg.3277"/>
<protein>
    <submittedName>
        <fullName evidence="4">Uncharacterized protein</fullName>
    </submittedName>
</protein>
<evidence type="ECO:0000259" key="3">
    <source>
        <dbReference type="Pfam" id="PF13099"/>
    </source>
</evidence>
<name>A0A133MJ16_CLOPF</name>
<dbReference type="EMBL" id="LRPU01000235">
    <property type="protein sequence ID" value="KXA04066.1"/>
    <property type="molecule type" value="Genomic_DNA"/>
</dbReference>
<dbReference type="RefSeq" id="WP_060796999.1">
    <property type="nucleotide sequence ID" value="NZ_KQ956346.1"/>
</dbReference>